<feature type="transmembrane region" description="Helical" evidence="1">
    <location>
        <begin position="12"/>
        <end position="29"/>
    </location>
</feature>
<accession>A0A8S5MKX1</accession>
<evidence type="ECO:0000313" key="2">
    <source>
        <dbReference type="EMBL" id="DAD82872.1"/>
    </source>
</evidence>
<proteinExistence type="predicted"/>
<keyword evidence="1" id="KW-0812">Transmembrane</keyword>
<reference evidence="2" key="1">
    <citation type="journal article" date="2021" name="Proc. Natl. Acad. Sci. U.S.A.">
        <title>A Catalog of Tens of Thousands of Viruses from Human Metagenomes Reveals Hidden Associations with Chronic Diseases.</title>
        <authorList>
            <person name="Tisza M.J."/>
            <person name="Buck C.B."/>
        </authorList>
    </citation>
    <scope>NUCLEOTIDE SEQUENCE</scope>
    <source>
        <strain evidence="2">CtXZx16</strain>
    </source>
</reference>
<evidence type="ECO:0000256" key="1">
    <source>
        <dbReference type="SAM" id="Phobius"/>
    </source>
</evidence>
<organism evidence="2">
    <name type="scientific">Siphoviridae sp. ctXZx16</name>
    <dbReference type="NCBI Taxonomy" id="2826371"/>
    <lineage>
        <taxon>Viruses</taxon>
        <taxon>Duplodnaviria</taxon>
        <taxon>Heunggongvirae</taxon>
        <taxon>Uroviricota</taxon>
        <taxon>Caudoviricetes</taxon>
    </lineage>
</organism>
<name>A0A8S5MKX1_9CAUD</name>
<protein>
    <submittedName>
        <fullName evidence="2">Myc target protein 1</fullName>
    </submittedName>
</protein>
<keyword evidence="1" id="KW-0472">Membrane</keyword>
<keyword evidence="1" id="KW-1133">Transmembrane helix</keyword>
<sequence>MRNSFSSLASSCKYNLIISFCICVILSLLI</sequence>
<dbReference type="EMBL" id="BK014925">
    <property type="protein sequence ID" value="DAD82872.1"/>
    <property type="molecule type" value="Genomic_DNA"/>
</dbReference>